<feature type="chain" id="PRO_5038592947" evidence="1">
    <location>
        <begin position="22"/>
        <end position="752"/>
    </location>
</feature>
<protein>
    <submittedName>
        <fullName evidence="2">Leucine-rich repeat protein</fullName>
    </submittedName>
</protein>
<dbReference type="InterPro" id="IPR026906">
    <property type="entry name" value="LRR_5"/>
</dbReference>
<accession>A0A9D1GEX3</accession>
<evidence type="ECO:0000313" key="3">
    <source>
        <dbReference type="Proteomes" id="UP000886722"/>
    </source>
</evidence>
<evidence type="ECO:0000256" key="1">
    <source>
        <dbReference type="SAM" id="SignalP"/>
    </source>
</evidence>
<reference evidence="2" key="1">
    <citation type="submission" date="2020-10" db="EMBL/GenBank/DDBJ databases">
        <authorList>
            <person name="Gilroy R."/>
        </authorList>
    </citation>
    <scope>NUCLEOTIDE SEQUENCE</scope>
    <source>
        <strain evidence="2">21143</strain>
    </source>
</reference>
<dbReference type="Pfam" id="PF13306">
    <property type="entry name" value="LRR_5"/>
    <property type="match status" value="7"/>
</dbReference>
<dbReference type="InterPro" id="IPR032675">
    <property type="entry name" value="LRR_dom_sf"/>
</dbReference>
<comment type="caution">
    <text evidence="2">The sequence shown here is derived from an EMBL/GenBank/DDBJ whole genome shotgun (WGS) entry which is preliminary data.</text>
</comment>
<dbReference type="SUPFAM" id="SSF52058">
    <property type="entry name" value="L domain-like"/>
    <property type="match status" value="2"/>
</dbReference>
<organism evidence="2 3">
    <name type="scientific">Candidatus Caccoplasma intestinavium</name>
    <dbReference type="NCBI Taxonomy" id="2840716"/>
    <lineage>
        <taxon>Bacteria</taxon>
        <taxon>Pseudomonadati</taxon>
        <taxon>Bacteroidota</taxon>
        <taxon>Bacteroidia</taxon>
        <taxon>Bacteroidales</taxon>
        <taxon>Bacteroidaceae</taxon>
        <taxon>Bacteroidaceae incertae sedis</taxon>
        <taxon>Candidatus Caccoplasma</taxon>
    </lineage>
</organism>
<dbReference type="EMBL" id="DVKT01000047">
    <property type="protein sequence ID" value="HIT39623.1"/>
    <property type="molecule type" value="Genomic_DNA"/>
</dbReference>
<dbReference type="PANTHER" id="PTHR45661:SF3">
    <property type="entry name" value="IG-LIKE DOMAIN-CONTAINING PROTEIN"/>
    <property type="match status" value="1"/>
</dbReference>
<sequence length="752" mass="83140">MSKKIFLLFFTLFTFSLKVPAYDFENAGIYYTVSSRQKYTVAVTSSPQQRSAYRGEIVVPPSVVYEGKTFRVTEISKRAFQGCAQLVSLTVPASVVEIGDSAFFACTGLKYLVLEDGEKPLRVGSNSYHGVSAGQAIFHDCPLETLYLGRELQYEGGFFYGYSPFYKKKELSLVVVGDGVRTLENRAFYGCESLESVTIGGRVASVGNFAFYACKMLKELVVKEGNLPLEIGTNGNGKNLFSDAPLETLYLGRDLRYPESVGEIYNPFFQKGTLRTVTIGESAREIGSHAFQGCHSLVSFTVGSGVERIGDRAFSGCISLRELFFKDGEGTLFLGVNRHSTSSKGEALFFDCPIETLYLGRTLDYSTSYFDGYAPFYDQQHLQSVVVGEEVVSLGDRLFFGCHSLSTVTIGGAVEFIGNYVFKECTALTEVVFRDGELPLYVGYNKFSPNGIGEPLFSDSHLHSLYLGRTLTYNMSRFYGLSPFYQQTELSSVTVSDYVMQLSQNIFYNCSALTELVIPGSVSVIDNAAFLGCTSLKKLELKDGRAPLSLGYNLFSEMEGRTLFHDTAVETLYLGRNLQFLSGEEYGGAPFSRMKKLQSVVVGDEVTAIPDNLFKNCPVLESFVVGKAVETIGNRAFQGCGNLSRLVFRDGDKPLLLGYNVHEPSGLGRSLFYDNPIQQLYLGRELRYPDTIYYGYAPFYRKETLTEVTIGEGVSVVGDRLFYGCTQLDNLQIEGTLSVVGAYAFYGCPAKE</sequence>
<gene>
    <name evidence="2" type="ORF">IAD06_06255</name>
</gene>
<proteinExistence type="predicted"/>
<dbReference type="Gene3D" id="3.80.10.10">
    <property type="entry name" value="Ribonuclease Inhibitor"/>
    <property type="match status" value="4"/>
</dbReference>
<reference evidence="2" key="2">
    <citation type="journal article" date="2021" name="PeerJ">
        <title>Extensive microbial diversity within the chicken gut microbiome revealed by metagenomics and culture.</title>
        <authorList>
            <person name="Gilroy R."/>
            <person name="Ravi A."/>
            <person name="Getino M."/>
            <person name="Pursley I."/>
            <person name="Horton D.L."/>
            <person name="Alikhan N.F."/>
            <person name="Baker D."/>
            <person name="Gharbi K."/>
            <person name="Hall N."/>
            <person name="Watson M."/>
            <person name="Adriaenssens E.M."/>
            <person name="Foster-Nyarko E."/>
            <person name="Jarju S."/>
            <person name="Secka A."/>
            <person name="Antonio M."/>
            <person name="Oren A."/>
            <person name="Chaudhuri R.R."/>
            <person name="La Ragione R."/>
            <person name="Hildebrand F."/>
            <person name="Pallen M.J."/>
        </authorList>
    </citation>
    <scope>NUCLEOTIDE SEQUENCE</scope>
    <source>
        <strain evidence="2">21143</strain>
    </source>
</reference>
<keyword evidence="1" id="KW-0732">Signal</keyword>
<dbReference type="PANTHER" id="PTHR45661">
    <property type="entry name" value="SURFACE ANTIGEN"/>
    <property type="match status" value="1"/>
</dbReference>
<feature type="signal peptide" evidence="1">
    <location>
        <begin position="1"/>
        <end position="21"/>
    </location>
</feature>
<dbReference type="InterPro" id="IPR053139">
    <property type="entry name" value="Surface_bspA-like"/>
</dbReference>
<name>A0A9D1GEX3_9BACT</name>
<dbReference type="Proteomes" id="UP000886722">
    <property type="component" value="Unassembled WGS sequence"/>
</dbReference>
<evidence type="ECO:0000313" key="2">
    <source>
        <dbReference type="EMBL" id="HIT39623.1"/>
    </source>
</evidence>
<dbReference type="AlphaFoldDB" id="A0A9D1GEX3"/>